<keyword evidence="12" id="KW-0472">Membrane</keyword>
<feature type="compositionally biased region" description="Polar residues" evidence="20">
    <location>
        <begin position="50"/>
        <end position="67"/>
    </location>
</feature>
<evidence type="ECO:0000256" key="11">
    <source>
        <dbReference type="ARBA" id="ARBA00022990"/>
    </source>
</evidence>
<dbReference type="Pfam" id="PF15410">
    <property type="entry name" value="PH_9"/>
    <property type="match status" value="1"/>
</dbReference>
<dbReference type="PRINTS" id="PR00683">
    <property type="entry name" value="SPECTRINPH"/>
</dbReference>
<feature type="compositionally biased region" description="Low complexity" evidence="20">
    <location>
        <begin position="2133"/>
        <end position="2143"/>
    </location>
</feature>
<evidence type="ECO:0000313" key="24">
    <source>
        <dbReference type="Proteomes" id="UP000472271"/>
    </source>
</evidence>
<organism evidence="23 24">
    <name type="scientific">Sphaeramia orbicularis</name>
    <name type="common">orbiculate cardinalfish</name>
    <dbReference type="NCBI Taxonomy" id="375764"/>
    <lineage>
        <taxon>Eukaryota</taxon>
        <taxon>Metazoa</taxon>
        <taxon>Chordata</taxon>
        <taxon>Craniata</taxon>
        <taxon>Vertebrata</taxon>
        <taxon>Euteleostomi</taxon>
        <taxon>Actinopterygii</taxon>
        <taxon>Neopterygii</taxon>
        <taxon>Teleostei</taxon>
        <taxon>Neoteleostei</taxon>
        <taxon>Acanthomorphata</taxon>
        <taxon>Gobiaria</taxon>
        <taxon>Kurtiformes</taxon>
        <taxon>Apogonoidei</taxon>
        <taxon>Apogonidae</taxon>
        <taxon>Apogoninae</taxon>
        <taxon>Sphaeramia</taxon>
    </lineage>
</organism>
<dbReference type="PROSITE" id="PS50021">
    <property type="entry name" value="CH"/>
    <property type="match status" value="2"/>
</dbReference>
<dbReference type="FunFam" id="1.20.58.60:FF:000019">
    <property type="entry name" value="Spectrin beta chain"/>
    <property type="match status" value="1"/>
</dbReference>
<feature type="coiled-coil region" evidence="19">
    <location>
        <begin position="1456"/>
        <end position="1483"/>
    </location>
</feature>
<protein>
    <recommendedName>
        <fullName evidence="18">Spectrin beta chain</fullName>
    </recommendedName>
</protein>
<dbReference type="InterPro" id="IPR001715">
    <property type="entry name" value="CH_dom"/>
</dbReference>
<evidence type="ECO:0000256" key="13">
    <source>
        <dbReference type="ARBA" id="ARBA00023180"/>
    </source>
</evidence>
<evidence type="ECO:0000256" key="4">
    <source>
        <dbReference type="ARBA" id="ARBA00006826"/>
    </source>
</evidence>
<dbReference type="OrthoDB" id="5865767at2759"/>
<evidence type="ECO:0000256" key="1">
    <source>
        <dbReference type="ARBA" id="ARBA00004245"/>
    </source>
</evidence>
<dbReference type="GO" id="GO:0021556">
    <property type="term" value="P:central nervous system formation"/>
    <property type="evidence" value="ECO:0007669"/>
    <property type="project" value="UniProtKB-ARBA"/>
</dbReference>
<dbReference type="Gene3D" id="2.30.29.30">
    <property type="entry name" value="Pleckstrin-homology domain (PH domain)/Phosphotyrosine-binding domain (PTB)"/>
    <property type="match status" value="1"/>
</dbReference>
<evidence type="ECO:0000256" key="7">
    <source>
        <dbReference type="ARBA" id="ARBA00022490"/>
    </source>
</evidence>
<feature type="compositionally biased region" description="Low complexity" evidence="20">
    <location>
        <begin position="20"/>
        <end position="45"/>
    </location>
</feature>
<dbReference type="FunFam" id="1.10.418.10:FF:000004">
    <property type="entry name" value="Spectrin beta chain"/>
    <property type="match status" value="1"/>
</dbReference>
<evidence type="ECO:0000256" key="12">
    <source>
        <dbReference type="ARBA" id="ARBA00023136"/>
    </source>
</evidence>
<dbReference type="SUPFAM" id="SSF46966">
    <property type="entry name" value="Spectrin repeat"/>
    <property type="match status" value="14"/>
</dbReference>
<keyword evidence="10" id="KW-0112">Calmodulin-binding</keyword>
<dbReference type="PIRSF" id="PIRSF002297">
    <property type="entry name" value="Spectrin_beta_subunit"/>
    <property type="match status" value="1"/>
</dbReference>
<dbReference type="GO" id="GO:0003779">
    <property type="term" value="F:actin binding"/>
    <property type="evidence" value="ECO:0007669"/>
    <property type="project" value="UniProtKB-KW"/>
</dbReference>
<dbReference type="GO" id="GO:0005200">
    <property type="term" value="F:structural constituent of cytoskeleton"/>
    <property type="evidence" value="ECO:0007669"/>
    <property type="project" value="UniProtKB-UniRule"/>
</dbReference>
<dbReference type="Proteomes" id="UP000472271">
    <property type="component" value="Chromosome 15"/>
</dbReference>
<reference evidence="23" key="1">
    <citation type="submission" date="2019-06" db="EMBL/GenBank/DDBJ databases">
        <authorList>
            <consortium name="Wellcome Sanger Institute Data Sharing"/>
        </authorList>
    </citation>
    <scope>NUCLEOTIDE SEQUENCE [LARGE SCALE GENOMIC DNA]</scope>
</reference>
<dbReference type="GO" id="GO:0005829">
    <property type="term" value="C:cytosol"/>
    <property type="evidence" value="ECO:0007669"/>
    <property type="project" value="UniProtKB-SubCell"/>
</dbReference>
<dbReference type="InterPro" id="IPR011993">
    <property type="entry name" value="PH-like_dom_sf"/>
</dbReference>
<dbReference type="SUPFAM" id="SSF47576">
    <property type="entry name" value="Calponin-homology domain, CH-domain"/>
    <property type="match status" value="1"/>
</dbReference>
<feature type="coiled-coil region" evidence="19">
    <location>
        <begin position="1025"/>
        <end position="1059"/>
    </location>
</feature>
<dbReference type="GO" id="GO:0008091">
    <property type="term" value="C:spectrin"/>
    <property type="evidence" value="ECO:0007669"/>
    <property type="project" value="InterPro"/>
</dbReference>
<dbReference type="CDD" id="cd10571">
    <property type="entry name" value="PH_beta_spectrin"/>
    <property type="match status" value="1"/>
</dbReference>
<feature type="domain" description="Calponin-homology (CH)" evidence="22">
    <location>
        <begin position="88"/>
        <end position="192"/>
    </location>
</feature>
<dbReference type="FunFam" id="1.20.58.60:FF:000011">
    <property type="entry name" value="Spectrin beta chain"/>
    <property type="match status" value="1"/>
</dbReference>
<feature type="compositionally biased region" description="Polar residues" evidence="20">
    <location>
        <begin position="2151"/>
        <end position="2160"/>
    </location>
</feature>
<keyword evidence="5 18" id="KW-0117">Actin capping</keyword>
<keyword evidence="6" id="KW-1003">Cell membrane</keyword>
<feature type="coiled-coil region" evidence="19">
    <location>
        <begin position="1131"/>
        <end position="1158"/>
    </location>
</feature>
<feature type="compositionally biased region" description="Basic and acidic residues" evidence="20">
    <location>
        <begin position="2121"/>
        <end position="2131"/>
    </location>
</feature>
<evidence type="ECO:0000256" key="14">
    <source>
        <dbReference type="ARBA" id="ARBA00023203"/>
    </source>
</evidence>
<comment type="function">
    <text evidence="17">Fodrin, which seems to be involved in secretion, interacts with calmodulin in a calcium-dependent manner and is thus candidate for the calcium-dependent movement of the cytoskeleton at the membrane. Plays a critical role in central nervous system development and function.</text>
</comment>
<evidence type="ECO:0000256" key="16">
    <source>
        <dbReference type="ARBA" id="ARBA00037833"/>
    </source>
</evidence>
<feature type="compositionally biased region" description="Basic and acidic residues" evidence="20">
    <location>
        <begin position="2355"/>
        <end position="2366"/>
    </location>
</feature>
<feature type="region of interest" description="Disordered" evidence="20">
    <location>
        <begin position="2317"/>
        <end position="2373"/>
    </location>
</feature>
<keyword evidence="15 18" id="KW-0206">Cytoskeleton</keyword>
<dbReference type="CDD" id="cd21248">
    <property type="entry name" value="CH_SPTB_like_rpt2"/>
    <property type="match status" value="1"/>
</dbReference>
<dbReference type="InterPro" id="IPR002017">
    <property type="entry name" value="Spectrin_repeat"/>
</dbReference>
<accession>A0A673BRB8</accession>
<name>A0A673BRB8_9TELE</name>
<dbReference type="InterPro" id="IPR036872">
    <property type="entry name" value="CH_dom_sf"/>
</dbReference>
<dbReference type="FunFam" id="1.10.418.10:FF:000003">
    <property type="entry name" value="Spectrin beta chain"/>
    <property type="match status" value="1"/>
</dbReference>
<dbReference type="Pfam" id="PF00435">
    <property type="entry name" value="Spectrin"/>
    <property type="match status" value="17"/>
</dbReference>
<evidence type="ECO:0000256" key="20">
    <source>
        <dbReference type="SAM" id="MobiDB-lite"/>
    </source>
</evidence>
<dbReference type="PROSITE" id="PS50003">
    <property type="entry name" value="PH_DOMAIN"/>
    <property type="match status" value="1"/>
</dbReference>
<dbReference type="FunFam" id="1.20.58.60:FF:000083">
    <property type="entry name" value="Spectrin beta chain"/>
    <property type="match status" value="1"/>
</dbReference>
<dbReference type="Gene3D" id="1.10.418.10">
    <property type="entry name" value="Calponin-like domain"/>
    <property type="match status" value="2"/>
</dbReference>
<evidence type="ECO:0000256" key="10">
    <source>
        <dbReference type="ARBA" id="ARBA00022860"/>
    </source>
</evidence>
<dbReference type="GO" id="GO:0072659">
    <property type="term" value="P:protein localization to plasma membrane"/>
    <property type="evidence" value="ECO:0007669"/>
    <property type="project" value="UniProtKB-ARBA"/>
</dbReference>
<keyword evidence="9" id="KW-0677">Repeat</keyword>
<dbReference type="FunFam" id="1.20.58.60:FF:000028">
    <property type="entry name" value="Spectrin beta chain"/>
    <property type="match status" value="1"/>
</dbReference>
<reference evidence="23" key="2">
    <citation type="submission" date="2025-08" db="UniProtKB">
        <authorList>
            <consortium name="Ensembl"/>
        </authorList>
    </citation>
    <scope>IDENTIFICATION</scope>
</reference>
<dbReference type="FunFam" id="1.20.58.60:FF:000099">
    <property type="entry name" value="Spectrin beta chain"/>
    <property type="match status" value="1"/>
</dbReference>
<evidence type="ECO:0000256" key="19">
    <source>
        <dbReference type="SAM" id="Coils"/>
    </source>
</evidence>
<evidence type="ECO:0000256" key="3">
    <source>
        <dbReference type="ARBA" id="ARBA00004514"/>
    </source>
</evidence>
<dbReference type="InterPro" id="IPR018159">
    <property type="entry name" value="Spectrin/alpha-actinin"/>
</dbReference>
<keyword evidence="19" id="KW-0175">Coiled coil</keyword>
<dbReference type="InterPro" id="IPR001605">
    <property type="entry name" value="PH_dom-spectrin-type"/>
</dbReference>
<feature type="compositionally biased region" description="Polar residues" evidence="20">
    <location>
        <begin position="2195"/>
        <end position="2211"/>
    </location>
</feature>
<dbReference type="GO" id="GO:0051693">
    <property type="term" value="P:actin filament capping"/>
    <property type="evidence" value="ECO:0007669"/>
    <property type="project" value="UniProtKB-UniRule"/>
</dbReference>
<evidence type="ECO:0000259" key="22">
    <source>
        <dbReference type="PROSITE" id="PS50021"/>
    </source>
</evidence>
<dbReference type="CDD" id="cd00176">
    <property type="entry name" value="SPEC"/>
    <property type="match status" value="9"/>
</dbReference>
<evidence type="ECO:0000256" key="8">
    <source>
        <dbReference type="ARBA" id="ARBA00022553"/>
    </source>
</evidence>
<feature type="domain" description="PH" evidence="21">
    <location>
        <begin position="2209"/>
        <end position="2319"/>
    </location>
</feature>
<dbReference type="FunFam" id="1.20.58.60:FF:000158">
    <property type="entry name" value="Spectrin beta chain"/>
    <property type="match status" value="1"/>
</dbReference>
<gene>
    <name evidence="23" type="primary">LOC115433966</name>
</gene>
<dbReference type="CDD" id="cd21246">
    <property type="entry name" value="CH_SPTB-like_rpt1"/>
    <property type="match status" value="1"/>
</dbReference>
<keyword evidence="13" id="KW-0325">Glycoprotein</keyword>
<keyword evidence="14 18" id="KW-0009">Actin-binding</keyword>
<reference evidence="23" key="3">
    <citation type="submission" date="2025-09" db="UniProtKB">
        <authorList>
            <consortium name="Ensembl"/>
        </authorList>
    </citation>
    <scope>IDENTIFICATION</scope>
</reference>
<dbReference type="SUPFAM" id="SSF50729">
    <property type="entry name" value="PH domain-like"/>
    <property type="match status" value="1"/>
</dbReference>
<evidence type="ECO:0000256" key="15">
    <source>
        <dbReference type="ARBA" id="ARBA00023212"/>
    </source>
</evidence>
<sequence length="2373" mass="273104">MELQSATTGLPGPLSPGPLSPSSEYAGPLSPSSGGPGPSHTTSPGRGASPSLSPIRGSSPSPGFSGQAAFNYNQLEGRFKQLQDEREAVQKKTFTKWVNSHLSRVSCRITDLYMDLRDGRMLIKLLEVLSGERLPKPTKGRMRIHCLENVDKALQFLKEQRVHLENMGSHDIVDGNHRLTLGLIWTIILRFQIQDISVETEDNKEKKSAKDALLLWCQMKTAGYPNVNIHNFTTSWRDGMAFNALIHKHRPDLIDFDKLKKSNAHYNLQNAFNLAEQHLGLTKLLDPEDISVDHPDEKSIITYVVTYYHYFSKMKALKVEGKRIGKVLDNAIETEKMIEKYESLASDLLEWIEQTIIILNNRKFANSLVGVQQQLQAFNTYRTVEKPPKFTEKGNLEVLLFTIQSKMRANNQKVYTPREGKLISDINKAWERLEKAEHERELALRTELIRQEKLEQLARRFDRKAAMRETWLSENQRLVSQDNFGFDLQAVEAATKKHEAIETDIAAYEERVQAVVAVAKELEAESYHDIKRITARKDNVIRLWEYLLELLKARRHRLELNLGLQRVFQEMLYIMDWMDEMKMMLLSQDYGKHLLGVEDLLQKHALVEADIGIQVDRVRNVNSNAQKFANDTDGYKPCDPQIIRDRVAHLEFCYQELSQLAAERRARLEESRRLWKFFWEMAEEEGWIREKEQILSLEDYGKDLTGAVRLLSQHKAFEDEMSGRAAHLQQTIKQGEELVANNHFGADKIKERIQDIQDQWAALERLSAVRKARLQEACNQHQFQADADDIDTWMLDVLRIVSSVDVGHDEFSTQTLVKKHKDVAEEIASYRPVIEALHEQSRTLPEEKANSEEVQSRLAGIEERYKEVVELTRLRKQALQDALALYKMLSEANACEVWIDEKEQWLNSMAIPEKLEDLEVIQHRFESLEPEMNNQASRVAVVNQVARQLIHSGHPSEKEIKAQQDKLNTRWSQFRDLVDQKKDSLNSALGIQNYHLECNETKSWIKEKTKVIESTQELGNDLAGVMALQRKLTGMERDLAAIEDKLGDLGKEAERLTSEHPEQCEAIKGRLAEITGVWDEMKDTMKNREESLGEASKLQQFLRDLDDFQSWLSRTQTAIASEDMPNTLAEAEKLLVQHEGIKNEIRNYEEDYQKMRDMGEMVTQGQTDAQYMFLRQRLQALDTGWNELHKMWENRQNLLSQSHAYQLFLRDTKQADTFLNNQEYVLAHTEMPTTLEGAEAAIKKQEDFMTTMDANEEKIGAVVDAGRRLVSDGNINAERIQEKVDSIDQRHKKNREAASELLARLKDNRDLQKFLQDCQELSLWINEKMLTAQDMSYDEARNLHSKWLKHQAFMAELQSNKEWLEKIDKDGQTLMAEKPETEAMVKEKLASLKTMWQDLESNTQTKAKCLFDANKAELFTQSCADLDKWLDSLDGQLQSDDYGKDLTSVNILLKKQQMLESQVEVRQKEVEELQKQSQALSQEGKGSEEVDGQRISVETKFQMLQAPLQKRRDNLMASREIHQFNRDVEDEILWVEERMPLATSTDHGHNLQTVQLLIKKNQTLQKEIQGHQPRYDDIFERSQHVLRDGSPTAELIRQRLGELQSLWEQIRKETENRHNRLSEAHKAQQYYFDAAEAEAWMSEQELYMMSEEKAKDEQSSVAMLKKHQILEQAVEDYADTVHQLSSTSRVLVAAGHPDSERIGMRQSQVDKLYAGLKDLSEERRGKLDERFRLFQLNREVDDLEQWIAEREVVAGSHELGQDYEHVTMLQERFREFARDTGNIGQERVDGVNRQADELINTGHGDAATIAEWKDGLNEAWADLLELIDTRTQILAASYELHKFYHDAKEILNRILDKHKKLPEELGRDQNTVETLQRMHTTFEHDIQALGTQVRQLQEDAVRLQSAYAGDKADDIQKREGEVLEAWKNLLEAVEGRRVKLVDTGDKFRFFSMVRDLMLWMEDVIRLIEAQEKPRDVSSVELLMNNHQGIKAEIDARNDSFTTCIELGKALLARKHYASDEIKEKLLQLTDKRKDMIDKWEDRWEWLRLVLEVHQFSRDAGVAEAWLLGQEPYLSSREMGQSVDEVEKLIKRHEAFEKSAATWEERFAALERLTTMELLEVRRRQEEEERRRQPPTTEAPPTDAAAREGEPASQNGLPSDQESPRDNVEGGEVVNGVSEPSPAGSPGASRKAKASQAATLPAKSQQDTPTSQLEGFLHRKHEWEGHNKKASSRSWHNVYCVINQQEMGFYKDQKSASQGIPYHSEIPISLKDAVCEVATDYKKKKHVFKLKITDGNEYLFQAKDDEEMNTWISAITSAKSGEKSDVTPSSHSTPAPGARAQTLPASVATATAESSPGKREKDKEKRFSLFSKKK</sequence>
<dbReference type="InterPro" id="IPR016343">
    <property type="entry name" value="Spectrin_bsu"/>
</dbReference>
<keyword evidence="24" id="KW-1185">Reference proteome</keyword>
<dbReference type="FunFam" id="2.30.29.30:FF:000024">
    <property type="entry name" value="Spectrin beta chain"/>
    <property type="match status" value="1"/>
</dbReference>
<proteinExistence type="inferred from homology"/>
<dbReference type="FunFam" id="1.20.58.60:FF:000033">
    <property type="entry name" value="Spectrin beta chain"/>
    <property type="match status" value="1"/>
</dbReference>
<feature type="coiled-coil region" evidence="19">
    <location>
        <begin position="491"/>
        <end position="525"/>
    </location>
</feature>
<dbReference type="GeneID" id="115433966"/>
<evidence type="ECO:0000313" key="23">
    <source>
        <dbReference type="Ensembl" id="ENSSORP00005042748.1"/>
    </source>
</evidence>
<dbReference type="Ensembl" id="ENSSORT00005043834.1">
    <property type="protein sequence ID" value="ENSSORP00005042748.1"/>
    <property type="gene ID" value="ENSSORG00005019429.1"/>
</dbReference>
<evidence type="ECO:0000256" key="18">
    <source>
        <dbReference type="PIRNR" id="PIRNR002297"/>
    </source>
</evidence>
<dbReference type="SMART" id="SM00150">
    <property type="entry name" value="SPEC"/>
    <property type="match status" value="17"/>
</dbReference>
<feature type="domain" description="Calponin-homology (CH)" evidence="22">
    <location>
        <begin position="207"/>
        <end position="312"/>
    </location>
</feature>
<dbReference type="SMART" id="SM00233">
    <property type="entry name" value="PH"/>
    <property type="match status" value="1"/>
</dbReference>
<evidence type="ECO:0000256" key="6">
    <source>
        <dbReference type="ARBA" id="ARBA00022475"/>
    </source>
</evidence>
<dbReference type="PROSITE" id="PS00019">
    <property type="entry name" value="ACTININ_1"/>
    <property type="match status" value="1"/>
</dbReference>
<dbReference type="PROSITE" id="PS00020">
    <property type="entry name" value="ACTININ_2"/>
    <property type="match status" value="1"/>
</dbReference>
<evidence type="ECO:0000256" key="9">
    <source>
        <dbReference type="ARBA" id="ARBA00022737"/>
    </source>
</evidence>
<dbReference type="PANTHER" id="PTHR11915">
    <property type="entry name" value="SPECTRIN/FILAMIN RELATED CYTOSKELETAL PROTEIN"/>
    <property type="match status" value="1"/>
</dbReference>
<dbReference type="FunFam" id="1.20.58.60:FF:000153">
    <property type="entry name" value="Spectrin beta chain"/>
    <property type="match status" value="1"/>
</dbReference>
<dbReference type="InterPro" id="IPR001849">
    <property type="entry name" value="PH_domain"/>
</dbReference>
<keyword evidence="7 18" id="KW-0963">Cytoplasm</keyword>
<dbReference type="Pfam" id="PF00307">
    <property type="entry name" value="CH"/>
    <property type="match status" value="2"/>
</dbReference>
<dbReference type="RefSeq" id="XP_030011424.1">
    <property type="nucleotide sequence ID" value="XM_030155564.1"/>
</dbReference>
<dbReference type="GO" id="GO:0031430">
    <property type="term" value="C:M band"/>
    <property type="evidence" value="ECO:0007669"/>
    <property type="project" value="UniProtKB-SubCell"/>
</dbReference>
<evidence type="ECO:0000256" key="5">
    <source>
        <dbReference type="ARBA" id="ARBA00022467"/>
    </source>
</evidence>
<dbReference type="SMART" id="SM00033">
    <property type="entry name" value="CH"/>
    <property type="match status" value="2"/>
</dbReference>
<dbReference type="GO" id="GO:0005634">
    <property type="term" value="C:nucleus"/>
    <property type="evidence" value="ECO:0007669"/>
    <property type="project" value="UniProtKB-ARBA"/>
</dbReference>
<dbReference type="FunFam" id="1.20.58.60:FF:000059">
    <property type="entry name" value="Spectrin beta chain"/>
    <property type="match status" value="1"/>
</dbReference>
<dbReference type="InParanoid" id="A0A673BRB8"/>
<dbReference type="FunFam" id="1.20.58.60:FF:000018">
    <property type="entry name" value="Spectrin beta chain"/>
    <property type="match status" value="1"/>
</dbReference>
<feature type="region of interest" description="Disordered" evidence="20">
    <location>
        <begin position="2121"/>
        <end position="2211"/>
    </location>
</feature>
<comment type="similarity">
    <text evidence="4 18">Belongs to the spectrin family.</text>
</comment>
<dbReference type="FunFam" id="1.20.58.60:FF:000105">
    <property type="entry name" value="Spectrin beta chain"/>
    <property type="match status" value="1"/>
</dbReference>
<dbReference type="RefSeq" id="XP_030011425.1">
    <property type="nucleotide sequence ID" value="XM_030155565.1"/>
</dbReference>
<dbReference type="GO" id="GO:0005886">
    <property type="term" value="C:plasma membrane"/>
    <property type="evidence" value="ECO:0007669"/>
    <property type="project" value="UniProtKB-SubCell"/>
</dbReference>
<evidence type="ECO:0000259" key="21">
    <source>
        <dbReference type="PROSITE" id="PS50003"/>
    </source>
</evidence>
<dbReference type="GO" id="GO:0005543">
    <property type="term" value="F:phospholipid binding"/>
    <property type="evidence" value="ECO:0007669"/>
    <property type="project" value="InterPro"/>
</dbReference>
<dbReference type="InterPro" id="IPR001589">
    <property type="entry name" value="Actinin_actin-bd_CS"/>
</dbReference>
<keyword evidence="8" id="KW-0597">Phosphoprotein</keyword>
<feature type="compositionally biased region" description="Low complexity" evidence="20">
    <location>
        <begin position="2169"/>
        <end position="2188"/>
    </location>
</feature>
<evidence type="ECO:0000256" key="17">
    <source>
        <dbReference type="ARBA" id="ARBA00053223"/>
    </source>
</evidence>
<dbReference type="Gene3D" id="1.20.58.60">
    <property type="match status" value="12"/>
</dbReference>
<evidence type="ECO:0000256" key="2">
    <source>
        <dbReference type="ARBA" id="ARBA00004413"/>
    </source>
</evidence>
<keyword evidence="11" id="KW-0007">Acetylation</keyword>
<dbReference type="InterPro" id="IPR041681">
    <property type="entry name" value="PH_9"/>
</dbReference>
<dbReference type="GO" id="GO:0005516">
    <property type="term" value="F:calmodulin binding"/>
    <property type="evidence" value="ECO:0007669"/>
    <property type="project" value="UniProtKB-KW"/>
</dbReference>
<feature type="region of interest" description="Disordered" evidence="20">
    <location>
        <begin position="1"/>
        <end position="67"/>
    </location>
</feature>
<comment type="subcellular location">
    <subcellularLocation>
        <location evidence="2">Cell membrane</location>
        <topology evidence="2">Peripheral membrane protein</topology>
        <orientation evidence="2">Cytoplasmic side</orientation>
    </subcellularLocation>
    <subcellularLocation>
        <location evidence="1">Cytoplasm</location>
        <location evidence="1">Cytoskeleton</location>
    </subcellularLocation>
    <subcellularLocation>
        <location evidence="3">Cytoplasm</location>
        <location evidence="3">Cytosol</location>
    </subcellularLocation>
    <subcellularLocation>
        <location evidence="16">Cytoplasm</location>
        <location evidence="16">Myofibril</location>
        <location evidence="16">Sarcomere</location>
        <location evidence="16">M line</location>
    </subcellularLocation>
</comment>